<name>A0A423XK89_9PEZI</name>
<proteinExistence type="predicted"/>
<keyword evidence="3" id="KW-1185">Reference proteome</keyword>
<evidence type="ECO:0000313" key="3">
    <source>
        <dbReference type="Proteomes" id="UP000285146"/>
    </source>
</evidence>
<dbReference type="InterPro" id="IPR010730">
    <property type="entry name" value="HET"/>
</dbReference>
<comment type="caution">
    <text evidence="2">The sequence shown here is derived from an EMBL/GenBank/DDBJ whole genome shotgun (WGS) entry which is preliminary data.</text>
</comment>
<reference evidence="2 3" key="1">
    <citation type="submission" date="2015-09" db="EMBL/GenBank/DDBJ databases">
        <title>Host preference determinants of Valsa canker pathogens revealed by comparative genomics.</title>
        <authorList>
            <person name="Yin Z."/>
            <person name="Huang L."/>
        </authorList>
    </citation>
    <scope>NUCLEOTIDE SEQUENCE [LARGE SCALE GENOMIC DNA]</scope>
    <source>
        <strain evidence="2 3">SXYLt</strain>
    </source>
</reference>
<dbReference type="Pfam" id="PF06985">
    <property type="entry name" value="HET"/>
    <property type="match status" value="1"/>
</dbReference>
<evidence type="ECO:0000313" key="2">
    <source>
        <dbReference type="EMBL" id="ROW16743.1"/>
    </source>
</evidence>
<dbReference type="EMBL" id="LKEB01000004">
    <property type="protein sequence ID" value="ROW16743.1"/>
    <property type="molecule type" value="Genomic_DNA"/>
</dbReference>
<dbReference type="InParanoid" id="A0A423XK89"/>
<dbReference type="AlphaFoldDB" id="A0A423XK89"/>
<dbReference type="STRING" id="1230097.A0A423XK89"/>
<organism evidence="2 3">
    <name type="scientific">Cytospora leucostoma</name>
    <dbReference type="NCBI Taxonomy" id="1230097"/>
    <lineage>
        <taxon>Eukaryota</taxon>
        <taxon>Fungi</taxon>
        <taxon>Dikarya</taxon>
        <taxon>Ascomycota</taxon>
        <taxon>Pezizomycotina</taxon>
        <taxon>Sordariomycetes</taxon>
        <taxon>Sordariomycetidae</taxon>
        <taxon>Diaporthales</taxon>
        <taxon>Cytosporaceae</taxon>
        <taxon>Cytospora</taxon>
    </lineage>
</organism>
<evidence type="ECO:0000259" key="1">
    <source>
        <dbReference type="Pfam" id="PF06985"/>
    </source>
</evidence>
<gene>
    <name evidence="2" type="ORF">VPNG_01660</name>
</gene>
<dbReference type="PANTHER" id="PTHR33112">
    <property type="entry name" value="DOMAIN PROTEIN, PUTATIVE-RELATED"/>
    <property type="match status" value="1"/>
</dbReference>
<feature type="domain" description="Heterokaryon incompatibility" evidence="1">
    <location>
        <begin position="143"/>
        <end position="291"/>
    </location>
</feature>
<dbReference type="Proteomes" id="UP000285146">
    <property type="component" value="Unassembled WGS sequence"/>
</dbReference>
<accession>A0A423XK89</accession>
<protein>
    <recommendedName>
        <fullName evidence="1">Heterokaryon incompatibility domain-containing protein</fullName>
    </recommendedName>
</protein>
<sequence length="639" mass="72394">MGLCEQCQSMTTTPLAHGRNSLFRHDHMTLQKAVLESRCFVCCRVWDSLSEEQKGVARDPAFEGIEYQIWLSRTTFGGHGEQNEILATLSFEHGDDLFDCEDYQVVGGSPVEMAGLVDISDYEKGCVRVVDSCTIPEDTGELYLALSHCWGRKAFLVMTEDSREEFREGVFYSSLSPNFQNSISVTRQLGFRYIWIDSLCIIQGSEEDWDHEAPLMNKVYRNAFLTLGATASPHGYGGLFRSRDPEMTEPCPFRIISEEEGEMECVLVNSNFWESEVRQAPLNQRAWVVQERILAPRSLYFGESQLFWECRQQHACELFPDGVPLAFVSDIKEPQAVGVVSVKAFETTIRRLVEAGSDDDSKESQSTDDDDASWVPRQYENPYQVWNDILEAYTRCALTKPGDKLVAISGIAKEFARAIDDEYLAGLWRKNLTNCLLWVAKDDLSPGISPQPVRPAPYRAPTWSWASLDAPDTSTQDLGLHGEYADVLDVRVVPRGGDPTGQLRHACLRLRGTLVRTRRRPEYRGGAGSFGKFIPDTEEMPGEEFYCLPLREWSFDDTTQLLGLVLAPCPEDDETVWPSCSECSGEEKRFIRVGTFRIDVGDPLKYLGMRKPSDWDDWGEESDHLWFSEDTPRTDLVII</sequence>
<dbReference type="OrthoDB" id="4583699at2759"/>
<dbReference type="PANTHER" id="PTHR33112:SF10">
    <property type="entry name" value="TOL"/>
    <property type="match status" value="1"/>
</dbReference>